<dbReference type="InterPro" id="IPR029054">
    <property type="entry name" value="dUTPase-like"/>
</dbReference>
<dbReference type="GO" id="GO:0004170">
    <property type="term" value="F:dUTP diphosphatase activity"/>
    <property type="evidence" value="ECO:0007669"/>
    <property type="project" value="UniProtKB-EC"/>
</dbReference>
<dbReference type="EMBL" id="KJ563221">
    <property type="protein sequence ID" value="AIA22372.1"/>
    <property type="molecule type" value="Genomic_DNA"/>
</dbReference>
<dbReference type="PANTHER" id="PTHR11241:SF0">
    <property type="entry name" value="DEOXYURIDINE 5'-TRIPHOSPHATE NUCLEOTIDOHYDROLASE"/>
    <property type="match status" value="1"/>
</dbReference>
<dbReference type="KEGG" id="vg:19488633"/>
<keyword evidence="5" id="KW-0546">Nucleotide metabolism</keyword>
<name>A0A059XN78_9ADEN</name>
<dbReference type="Proteomes" id="UP000116231">
    <property type="component" value="Segment"/>
</dbReference>
<evidence type="ECO:0000256" key="4">
    <source>
        <dbReference type="ARBA" id="ARBA00022801"/>
    </source>
</evidence>
<sequence length="142" mass="14780">MSEIVFQVLLRDCGAQVPVYSTSGSAGLDLFSHETFVIPAGIRALVDTGISITCPAGCYGRIAPRSGLACAGIDVGAGVIDPDYTGPIKVLLINNSKDIFPVKKGDRIAQLIFTKFERASPSLVGFLPETSRGSSGFGSTGI</sequence>
<evidence type="ECO:0000313" key="8">
    <source>
        <dbReference type="Proteomes" id="UP000116231"/>
    </source>
</evidence>
<dbReference type="InterPro" id="IPR036157">
    <property type="entry name" value="dUTPase-like_sf"/>
</dbReference>
<keyword evidence="8" id="KW-1185">Reference proteome</keyword>
<evidence type="ECO:0000256" key="1">
    <source>
        <dbReference type="ARBA" id="ARBA00003495"/>
    </source>
</evidence>
<dbReference type="GO" id="GO:0000287">
    <property type="term" value="F:magnesium ion binding"/>
    <property type="evidence" value="ECO:0007669"/>
    <property type="project" value="InterPro"/>
</dbReference>
<dbReference type="NCBIfam" id="TIGR00576">
    <property type="entry name" value="dut"/>
    <property type="match status" value="1"/>
</dbReference>
<dbReference type="OrthoDB" id="12539at10239"/>
<dbReference type="Pfam" id="PF00692">
    <property type="entry name" value="dUTPase"/>
    <property type="match status" value="1"/>
</dbReference>
<protein>
    <recommendedName>
        <fullName evidence="3">dUTP diphosphatase</fullName>
        <ecNumber evidence="3">3.6.1.23</ecNumber>
    </recommendedName>
</protein>
<proteinExistence type="inferred from homology"/>
<dbReference type="GO" id="GO:0006226">
    <property type="term" value="P:dUMP biosynthetic process"/>
    <property type="evidence" value="ECO:0007669"/>
    <property type="project" value="InterPro"/>
</dbReference>
<dbReference type="InterPro" id="IPR033704">
    <property type="entry name" value="dUTPase_trimeric"/>
</dbReference>
<dbReference type="EC" id="3.6.1.23" evidence="3"/>
<evidence type="ECO:0000256" key="3">
    <source>
        <dbReference type="ARBA" id="ARBA00012379"/>
    </source>
</evidence>
<dbReference type="Gene3D" id="2.70.40.10">
    <property type="match status" value="1"/>
</dbReference>
<dbReference type="NCBIfam" id="NF001862">
    <property type="entry name" value="PRK00601.1"/>
    <property type="match status" value="1"/>
</dbReference>
<dbReference type="GeneID" id="19488633"/>
<comment type="similarity">
    <text evidence="2">Belongs to the dUTPase family.</text>
</comment>
<dbReference type="SUPFAM" id="SSF51283">
    <property type="entry name" value="dUTPase-like"/>
    <property type="match status" value="1"/>
</dbReference>
<dbReference type="CDD" id="cd07557">
    <property type="entry name" value="trimeric_dUTPase"/>
    <property type="match status" value="1"/>
</dbReference>
<dbReference type="InterPro" id="IPR008181">
    <property type="entry name" value="dUTPase"/>
</dbReference>
<organism evidence="7 8">
    <name type="scientific">California sea lion adenovirus 1</name>
    <dbReference type="NCBI Taxonomy" id="943083"/>
    <lineage>
        <taxon>Viruses</taxon>
        <taxon>Varidnaviria</taxon>
        <taxon>Bamfordvirae</taxon>
        <taxon>Preplasmiviricota</taxon>
        <taxon>Polisuviricotina</taxon>
        <taxon>Pharingeaviricetes</taxon>
        <taxon>Rowavirales</taxon>
        <taxon>Adenoviridae</taxon>
        <taxon>Mastadenovirus</taxon>
        <taxon>Mastadenovirus otariidae</taxon>
        <taxon>Sea lion mastadenovirus A</taxon>
    </lineage>
</organism>
<evidence type="ECO:0000259" key="6">
    <source>
        <dbReference type="Pfam" id="PF00692"/>
    </source>
</evidence>
<feature type="domain" description="dUTPase-like" evidence="6">
    <location>
        <begin position="15"/>
        <end position="141"/>
    </location>
</feature>
<dbReference type="GO" id="GO:0046081">
    <property type="term" value="P:dUTP catabolic process"/>
    <property type="evidence" value="ECO:0007669"/>
    <property type="project" value="InterPro"/>
</dbReference>
<reference evidence="7 8" key="1">
    <citation type="journal article" date="2015" name="Infect. Genet. Evol.">
        <title>Phylogenomic characterization of California sea lion adenovirus-1.</title>
        <authorList>
            <person name="Cortes-Hinojosa G."/>
            <person name="Gulland F.M."/>
            <person name="Goldstein T."/>
            <person name="Venn-Watson S."/>
            <person name="Rivera R."/>
            <person name="Waltzek T.B."/>
            <person name="Salemi M."/>
            <person name="Wellehan J.F.Jr."/>
        </authorList>
    </citation>
    <scope>NUCLEOTIDE SEQUENCE [LARGE SCALE GENOMIC DNA]</scope>
    <source>
        <strain evidence="7">Zc11-030</strain>
    </source>
</reference>
<evidence type="ECO:0000313" key="7">
    <source>
        <dbReference type="EMBL" id="AIA22372.1"/>
    </source>
</evidence>
<keyword evidence="4" id="KW-0378">Hydrolase</keyword>
<comment type="function">
    <text evidence="1">This enzyme is involved in nucleotide metabolism: it produces dUMP, the immediate precursor of thymidine nucleotides and it decreases the intracellular concentration of dUTP so that uracil cannot be incorporated into DNA.</text>
</comment>
<accession>A0A059XN78</accession>
<evidence type="ECO:0000256" key="5">
    <source>
        <dbReference type="ARBA" id="ARBA00023080"/>
    </source>
</evidence>
<dbReference type="PANTHER" id="PTHR11241">
    <property type="entry name" value="DEOXYURIDINE 5'-TRIPHOSPHATE NUCLEOTIDOHYDROLASE"/>
    <property type="match status" value="1"/>
</dbReference>
<evidence type="ECO:0000256" key="2">
    <source>
        <dbReference type="ARBA" id="ARBA00006581"/>
    </source>
</evidence>
<dbReference type="RefSeq" id="YP_009032631.1">
    <property type="nucleotide sequence ID" value="NC_024150.1"/>
</dbReference>